<reference evidence="2" key="1">
    <citation type="submission" date="2023-02" db="EMBL/GenBank/DDBJ databases">
        <title>Identification and recombinant expression of a fungal hydrolase from Papiliotrema laurentii that hydrolyzes apple cutin and clears colloidal polyester polyurethane.</title>
        <authorList>
            <consortium name="DOE Joint Genome Institute"/>
            <person name="Roman V.A."/>
            <person name="Bojanowski C."/>
            <person name="Crable B.R."/>
            <person name="Wagner D.N."/>
            <person name="Hung C.S."/>
            <person name="Nadeau L.J."/>
            <person name="Schratz L."/>
            <person name="Haridas S."/>
            <person name="Pangilinan J."/>
            <person name="Lipzen A."/>
            <person name="Na H."/>
            <person name="Yan M."/>
            <person name="Ng V."/>
            <person name="Grigoriev I.V."/>
            <person name="Spatafora J.W."/>
            <person name="Barlow D."/>
            <person name="Biffinger J."/>
            <person name="Kelley-Loughnane N."/>
            <person name="Varaljay V.A."/>
            <person name="Crookes-Goodson W.J."/>
        </authorList>
    </citation>
    <scope>NUCLEOTIDE SEQUENCE</scope>
    <source>
        <strain evidence="2">5307AH</strain>
    </source>
</reference>
<sequence length="266" mass="29064">MSNFPVEKTSVEGPPAYPTAAPVPMEPPGSYIAPRGQFGVTFACMLLSRSDRIRLIGFTSDVIAAVEAAIARVWAAGIQNRGEYSGGGYEWKLAGHPWYGQGSEAVPSRRLVAHVLHALGNAGWHLAVAADLSKKGWDKDTLFFKPGPPRQRYFFSVSFNESDKVRLIDSPNPQVTGAFQAAVSSWPLGIQDVKEKEHNCLQMKLRGRPWYSSDGAQVNHARLLACNIMSALDAHGFELVGSIDMSAKSSEDYGELDSWFFADKST</sequence>
<dbReference type="PANTHER" id="PTHR38696:SF1">
    <property type="entry name" value="MEDIATOR OF RNA POLYMERASE II TRANSCRIPTION SUBUNIT 13"/>
    <property type="match status" value="1"/>
</dbReference>
<keyword evidence="3" id="KW-1185">Reference proteome</keyword>
<comment type="caution">
    <text evidence="2">The sequence shown here is derived from an EMBL/GenBank/DDBJ whole genome shotgun (WGS) entry which is preliminary data.</text>
</comment>
<dbReference type="EMBL" id="JAODAN010000005">
    <property type="protein sequence ID" value="KAK1924377.1"/>
    <property type="molecule type" value="Genomic_DNA"/>
</dbReference>
<dbReference type="PANTHER" id="PTHR38696">
    <property type="entry name" value="MEDIATOR OF RNA POLYMERASE II TRANSCRIPTION SUBUNIT 13"/>
    <property type="match status" value="1"/>
</dbReference>
<gene>
    <name evidence="2" type="ORF">DB88DRAFT_490179</name>
</gene>
<evidence type="ECO:0000313" key="2">
    <source>
        <dbReference type="EMBL" id="KAK1924377.1"/>
    </source>
</evidence>
<proteinExistence type="predicted"/>
<name>A0AAD9CYE0_PAPLA</name>
<organism evidence="2 3">
    <name type="scientific">Papiliotrema laurentii</name>
    <name type="common">Cryptococcus laurentii</name>
    <dbReference type="NCBI Taxonomy" id="5418"/>
    <lineage>
        <taxon>Eukaryota</taxon>
        <taxon>Fungi</taxon>
        <taxon>Dikarya</taxon>
        <taxon>Basidiomycota</taxon>
        <taxon>Agaricomycotina</taxon>
        <taxon>Tremellomycetes</taxon>
        <taxon>Tremellales</taxon>
        <taxon>Rhynchogastremaceae</taxon>
        <taxon>Papiliotrema</taxon>
    </lineage>
</organism>
<protein>
    <submittedName>
        <fullName evidence="2">Uncharacterized protein</fullName>
    </submittedName>
</protein>
<dbReference type="Proteomes" id="UP001182556">
    <property type="component" value="Unassembled WGS sequence"/>
</dbReference>
<evidence type="ECO:0000256" key="1">
    <source>
        <dbReference type="SAM" id="MobiDB-lite"/>
    </source>
</evidence>
<dbReference type="AlphaFoldDB" id="A0AAD9CYE0"/>
<accession>A0AAD9CYE0</accession>
<feature type="region of interest" description="Disordered" evidence="1">
    <location>
        <begin position="1"/>
        <end position="20"/>
    </location>
</feature>
<evidence type="ECO:0000313" key="3">
    <source>
        <dbReference type="Proteomes" id="UP001182556"/>
    </source>
</evidence>